<evidence type="ECO:0000313" key="1">
    <source>
        <dbReference type="EMBL" id="OUD10010.1"/>
    </source>
</evidence>
<dbReference type="AlphaFoldDB" id="A0A251WZU3"/>
<gene>
    <name evidence="1" type="ORF">BVC71_00360</name>
</gene>
<reference evidence="1 2" key="1">
    <citation type="submission" date="2016-12" db="EMBL/GenBank/DDBJ databases">
        <title>The draft genome sequence of HSLHS2.</title>
        <authorList>
            <person name="Hu D."/>
            <person name="Wang L."/>
            <person name="Shao Z."/>
        </authorList>
    </citation>
    <scope>NUCLEOTIDE SEQUENCE [LARGE SCALE GENOMIC DNA]</scope>
    <source>
        <strain evidence="1">MCCC 1A06712</strain>
    </source>
</reference>
<organism evidence="1 2">
    <name type="scientific">Marivivens niveibacter</name>
    <dbReference type="NCBI Taxonomy" id="1930667"/>
    <lineage>
        <taxon>Bacteria</taxon>
        <taxon>Pseudomonadati</taxon>
        <taxon>Pseudomonadota</taxon>
        <taxon>Alphaproteobacteria</taxon>
        <taxon>Rhodobacterales</taxon>
        <taxon>Paracoccaceae</taxon>
        <taxon>Marivivens group</taxon>
        <taxon>Marivivens</taxon>
    </lineage>
</organism>
<protein>
    <submittedName>
        <fullName evidence="1">Uncharacterized protein</fullName>
    </submittedName>
</protein>
<proteinExistence type="predicted"/>
<dbReference type="Proteomes" id="UP000194664">
    <property type="component" value="Unassembled WGS sequence"/>
</dbReference>
<name>A0A251WZU3_9RHOB</name>
<accession>A0A251WZU3</accession>
<sequence length="146" mass="16309">MATVIVTVFLTALTAYLAQNYFATLSARAAHMRDHVEEFSKIESLAVEYWSNRSADDVNKDKVLSARLLGAVTASSFFSSEATRLLGNLEEEYIELDVAVYDAATGGDFQAADRDPDPARVTEVIKCCTEMRNLLRRASCRLYWAR</sequence>
<comment type="caution">
    <text evidence="1">The sequence shown here is derived from an EMBL/GenBank/DDBJ whole genome shotgun (WGS) entry which is preliminary data.</text>
</comment>
<evidence type="ECO:0000313" key="2">
    <source>
        <dbReference type="Proteomes" id="UP000194664"/>
    </source>
</evidence>
<keyword evidence="2" id="KW-1185">Reference proteome</keyword>
<dbReference type="EMBL" id="MSPP01000001">
    <property type="protein sequence ID" value="OUD10010.1"/>
    <property type="molecule type" value="Genomic_DNA"/>
</dbReference>
<dbReference type="RefSeq" id="WP_133064465.1">
    <property type="nucleotide sequence ID" value="NZ_MSPP01000001.1"/>
</dbReference>